<dbReference type="InterPro" id="IPR041500">
    <property type="entry name" value="RecC_C"/>
</dbReference>
<dbReference type="Proteomes" id="UP001060414">
    <property type="component" value="Chromosome"/>
</dbReference>
<evidence type="ECO:0000313" key="12">
    <source>
        <dbReference type="Proteomes" id="UP001060414"/>
    </source>
</evidence>
<dbReference type="GO" id="GO:0008854">
    <property type="term" value="F:exodeoxyribonuclease V activity"/>
    <property type="evidence" value="ECO:0007669"/>
    <property type="project" value="UniProtKB-EC"/>
</dbReference>
<evidence type="ECO:0000313" key="11">
    <source>
        <dbReference type="EMBL" id="UWZ81384.1"/>
    </source>
</evidence>
<evidence type="ECO:0000256" key="1">
    <source>
        <dbReference type="ARBA" id="ARBA00022722"/>
    </source>
</evidence>
<evidence type="ECO:0000259" key="10">
    <source>
        <dbReference type="Pfam" id="PF17946"/>
    </source>
</evidence>
<keyword evidence="5" id="KW-0347">Helicase</keyword>
<dbReference type="Gene3D" id="3.40.50.10930">
    <property type="match status" value="1"/>
</dbReference>
<proteinExistence type="inferred from homology"/>
<keyword evidence="1" id="KW-0540">Nuclease</keyword>
<evidence type="ECO:0000256" key="3">
    <source>
        <dbReference type="ARBA" id="ARBA00022763"/>
    </source>
</evidence>
<dbReference type="Pfam" id="PF04257">
    <property type="entry name" value="Exonuc_V_gamma"/>
    <property type="match status" value="1"/>
</dbReference>
<name>A0ABY5ZRB7_9BACT</name>
<evidence type="ECO:0000256" key="7">
    <source>
        <dbReference type="ARBA" id="ARBA00022840"/>
    </source>
</evidence>
<dbReference type="Gene3D" id="1.10.10.990">
    <property type="match status" value="1"/>
</dbReference>
<feature type="domain" description="RecC C-terminal" evidence="10">
    <location>
        <begin position="795"/>
        <end position="1015"/>
    </location>
</feature>
<keyword evidence="7" id="KW-0067">ATP-binding</keyword>
<dbReference type="PANTHER" id="PTHR30591:SF1">
    <property type="entry name" value="RECBCD ENZYME SUBUNIT RECC"/>
    <property type="match status" value="1"/>
</dbReference>
<sequence length="1081" mass="120831">MSGFHLFLSNRLELLFEELAEVLSTAPAAVLTPEVILVQSRGMQRWLSLRLAERFGAWANDQGSFPFPNAFMRQCFRAVLPGLPDKSRFEPAPLTWSILACLPTLLARPEFAPVRAYLGAAPDPLKSYQFARRLADLFDQYTVYRPDLLRTWDRGLETADQAWQAHLWRELNAAADGPHKAAMLHDFLAAARSSPEAAAHLPHRVAVFGIPAMPPMHLAVLEALALHLDVNLFLLNPSREYWGDIISAREAAKRKKQLSFDDLLDTDLYLGSGHPLLASLGGLGRDFFRLLLDRVEFEEHLCFSDPQDDTLLHCLQSDILLLRHRPDGNAPVLNLDPGDNSVQVHSCHGPLREMEVLQDQLLALFERHPDLMPNDVLVMLPDVEAYAPYIGAVFGAENQGVPRIAFRIADRGLRAQSPVVETFLKLPALVGSRFGVSQVLDILENPAVYRRFGLSLADLDQIRDWIRQTRIRWGIDGADRQRQDLPAYAESTWRAGLERLLLGYALPEDAGLFAEIFPHAVATGDQARVLGCFMDFTTALFDLAAGLAAPRSPQDWARCFEDVLEGFFTGDQGDPAFEDLRQALRQFRETARLAEFDAPLPLEVARAHLSALLEERGTAQGFLAGGVTFCALLPMRSIPFRVIVLSGMNDGAFPRAERPPGFDLMAHNPQPGDRSLRREDRYLFLEALVSARDYFILTYVGQNARDNSTAPPSVLVSELLDCIAAGFLVPEGQVFDHLVRRHHLQAFHPAYFGEDQRLFSYSRANRDALAARLGATHCAAVFSPVALPAPEDEITEVEVQALIRFVRHPQRYFLEERLGMCLPEQEEALEERETLVLEGLERYQLMMALIDEHLSGRADPGAYHRYRARALLPPGTPGEAAFAEADRAARAFVERLRPWRAAAASFLEVDVDLGAARLCGRLVLGGVNGPLRYRYARLKARDRLAAWIAHLAVCAQRGETCHTLLIGSEEICRFAGIAADQAQAWLRDVLELYARGQCRALHFFPESGAAFAAKVRAEQPVESALEAARKVWHGSEQRRGESDDPWLRYSLRGAEPFTEEFCRLTLRIYAPLLSGLEEVRA</sequence>
<dbReference type="HAMAP" id="MF_01486">
    <property type="entry name" value="RecC"/>
    <property type="match status" value="1"/>
</dbReference>
<reference evidence="11" key="1">
    <citation type="journal article" date="2022" name="Environ. Microbiol.">
        <title>Geoalkalibacter halelectricus SAP #1 sp. nov. possessing extracellular electron transfer and mineral#reducing capabilities from a haloalkaline environment.</title>
        <authorList>
            <person name="Yadav S."/>
            <person name="Singh R."/>
            <person name="Sundharam S.S."/>
            <person name="Chaudhary S."/>
            <person name="Krishnamurthi S."/>
            <person name="Patil S.A."/>
        </authorList>
    </citation>
    <scope>NUCLEOTIDE SEQUENCE</scope>
    <source>
        <strain evidence="11">SAP-1</strain>
    </source>
</reference>
<keyword evidence="9" id="KW-0234">DNA repair</keyword>
<protein>
    <submittedName>
        <fullName evidence="11">Exodeoxyribonuclease V subunit gamma</fullName>
        <ecNumber evidence="11">3.1.11.5</ecNumber>
    </submittedName>
</protein>
<dbReference type="NCBIfam" id="TIGR01450">
    <property type="entry name" value="recC"/>
    <property type="match status" value="1"/>
</dbReference>
<keyword evidence="3" id="KW-0227">DNA damage</keyword>
<gene>
    <name evidence="11" type="primary">recC</name>
    <name evidence="11" type="ORF">L9S41_08315</name>
</gene>
<dbReference type="Pfam" id="PF17946">
    <property type="entry name" value="RecC_C"/>
    <property type="match status" value="1"/>
</dbReference>
<keyword evidence="12" id="KW-1185">Reference proteome</keyword>
<dbReference type="InterPro" id="IPR027417">
    <property type="entry name" value="P-loop_NTPase"/>
</dbReference>
<dbReference type="EC" id="3.1.11.5" evidence="11"/>
<accession>A0ABY5ZRB7</accession>
<dbReference type="RefSeq" id="WP_260749759.1">
    <property type="nucleotide sequence ID" value="NZ_CP092109.1"/>
</dbReference>
<evidence type="ECO:0000256" key="4">
    <source>
        <dbReference type="ARBA" id="ARBA00022801"/>
    </source>
</evidence>
<dbReference type="SUPFAM" id="SSF52540">
    <property type="entry name" value="P-loop containing nucleoside triphosphate hydrolases"/>
    <property type="match status" value="2"/>
</dbReference>
<dbReference type="PIRSF" id="PIRSF000980">
    <property type="entry name" value="RecC"/>
    <property type="match status" value="1"/>
</dbReference>
<organism evidence="11 12">
    <name type="scientific">Geoalkalibacter halelectricus</name>
    <dbReference type="NCBI Taxonomy" id="2847045"/>
    <lineage>
        <taxon>Bacteria</taxon>
        <taxon>Pseudomonadati</taxon>
        <taxon>Thermodesulfobacteriota</taxon>
        <taxon>Desulfuromonadia</taxon>
        <taxon>Desulfuromonadales</taxon>
        <taxon>Geoalkalibacteraceae</taxon>
        <taxon>Geoalkalibacter</taxon>
    </lineage>
</organism>
<evidence type="ECO:0000256" key="2">
    <source>
        <dbReference type="ARBA" id="ARBA00022741"/>
    </source>
</evidence>
<keyword evidence="4 11" id="KW-0378">Hydrolase</keyword>
<dbReference type="PANTHER" id="PTHR30591">
    <property type="entry name" value="RECBCD ENZYME SUBUNIT RECC"/>
    <property type="match status" value="1"/>
</dbReference>
<dbReference type="Gene3D" id="3.40.50.300">
    <property type="entry name" value="P-loop containing nucleotide triphosphate hydrolases"/>
    <property type="match status" value="2"/>
</dbReference>
<evidence type="ECO:0000256" key="8">
    <source>
        <dbReference type="ARBA" id="ARBA00023125"/>
    </source>
</evidence>
<dbReference type="InterPro" id="IPR011335">
    <property type="entry name" value="Restrct_endonuc-II-like"/>
</dbReference>
<evidence type="ECO:0000256" key="6">
    <source>
        <dbReference type="ARBA" id="ARBA00022839"/>
    </source>
</evidence>
<dbReference type="InterPro" id="IPR006697">
    <property type="entry name" value="RecC"/>
</dbReference>
<evidence type="ECO:0000256" key="9">
    <source>
        <dbReference type="ARBA" id="ARBA00023204"/>
    </source>
</evidence>
<dbReference type="InterPro" id="IPR013986">
    <property type="entry name" value="DExx_box_DNA_helicase_dom_sf"/>
</dbReference>
<keyword evidence="6" id="KW-0269">Exonuclease</keyword>
<evidence type="ECO:0000256" key="5">
    <source>
        <dbReference type="ARBA" id="ARBA00022806"/>
    </source>
</evidence>
<dbReference type="Gene3D" id="1.10.10.160">
    <property type="match status" value="1"/>
</dbReference>
<dbReference type="EMBL" id="CP092109">
    <property type="protein sequence ID" value="UWZ81384.1"/>
    <property type="molecule type" value="Genomic_DNA"/>
</dbReference>
<keyword evidence="8" id="KW-0238">DNA-binding</keyword>
<keyword evidence="2" id="KW-0547">Nucleotide-binding</keyword>
<dbReference type="SUPFAM" id="SSF52980">
    <property type="entry name" value="Restriction endonuclease-like"/>
    <property type="match status" value="1"/>
</dbReference>